<keyword evidence="2 3" id="KW-0813">Transport</keyword>
<feature type="domain" description="NADH:ubiquinone oxidoreductase 30kDa subunit" evidence="6">
    <location>
        <begin position="55"/>
        <end position="167"/>
    </location>
</feature>
<keyword evidence="3" id="KW-0472">Membrane</keyword>
<comment type="caution">
    <text evidence="7">The sequence shown here is derived from an EMBL/GenBank/DDBJ whole genome shotgun (WGS) entry which is preliminary data.</text>
</comment>
<dbReference type="EC" id="7.1.1.-" evidence="3"/>
<dbReference type="InterPro" id="IPR001268">
    <property type="entry name" value="NADH_UbQ_OxRdtase_30kDa_su"/>
</dbReference>
<reference evidence="7" key="1">
    <citation type="submission" date="2023-02" db="EMBL/GenBank/DDBJ databases">
        <title>Host association and intracellularity evolved multiple times independently in the Rickettsiales.</title>
        <authorList>
            <person name="Castelli M."/>
            <person name="Nardi T."/>
            <person name="Gammuto L."/>
            <person name="Bellinzona G."/>
            <person name="Sabaneyeva E."/>
            <person name="Potekhin A."/>
            <person name="Serra V."/>
            <person name="Petroni G."/>
            <person name="Sassera D."/>
        </authorList>
    </citation>
    <scope>NUCLEOTIDE SEQUENCE</scope>
    <source>
        <strain evidence="7">USBL-36I1</strain>
    </source>
</reference>
<comment type="subcellular location">
    <subcellularLocation>
        <location evidence="3">Cell membrane</location>
        <topology evidence="3">Peripheral membrane protein</topology>
        <orientation evidence="3">Cytoplasmic side</orientation>
    </subcellularLocation>
</comment>
<comment type="similarity">
    <text evidence="1 3 4">Belongs to the complex I 30 kDa subunit family.</text>
</comment>
<protein>
    <recommendedName>
        <fullName evidence="3">NADH-quinone oxidoreductase subunit C</fullName>
        <ecNumber evidence="3">7.1.1.-</ecNumber>
    </recommendedName>
    <alternativeName>
        <fullName evidence="3">NADH dehydrogenase I subunit C</fullName>
    </alternativeName>
    <alternativeName>
        <fullName evidence="3">NDH-1 subunit C</fullName>
    </alternativeName>
</protein>
<keyword evidence="3 4" id="KW-1278">Translocase</keyword>
<dbReference type="GO" id="GO:0005886">
    <property type="term" value="C:plasma membrane"/>
    <property type="evidence" value="ECO:0007669"/>
    <property type="project" value="UniProtKB-SubCell"/>
</dbReference>
<dbReference type="RefSeq" id="WP_322498638.1">
    <property type="nucleotide sequence ID" value="NZ_JARGYU010000001.1"/>
</dbReference>
<keyword evidence="3" id="KW-0830">Ubiquinone</keyword>
<dbReference type="PANTHER" id="PTHR10884">
    <property type="entry name" value="NADH DEHYDROGENASE UBIQUINONE IRON-SULFUR PROTEIN 3"/>
    <property type="match status" value="1"/>
</dbReference>
<dbReference type="InterPro" id="IPR020396">
    <property type="entry name" value="NADH_UbQ_OxRdtase_CS"/>
</dbReference>
<dbReference type="SUPFAM" id="SSF143243">
    <property type="entry name" value="Nqo5-like"/>
    <property type="match status" value="1"/>
</dbReference>
<dbReference type="PANTHER" id="PTHR10884:SF14">
    <property type="entry name" value="NADH DEHYDROGENASE [UBIQUINONE] IRON-SULFUR PROTEIN 3, MITOCHONDRIAL"/>
    <property type="match status" value="1"/>
</dbReference>
<evidence type="ECO:0000256" key="1">
    <source>
        <dbReference type="ARBA" id="ARBA00007569"/>
    </source>
</evidence>
<organism evidence="7 8">
    <name type="scientific">Lyticum sinuosum</name>
    <dbReference type="NCBI Taxonomy" id="1332059"/>
    <lineage>
        <taxon>Bacteria</taxon>
        <taxon>Pseudomonadati</taxon>
        <taxon>Pseudomonadota</taxon>
        <taxon>Alphaproteobacteria</taxon>
        <taxon>Rickettsiales</taxon>
        <taxon>Lyticum</taxon>
    </lineage>
</organism>
<comment type="function">
    <text evidence="3">NDH-1 shuttles electrons from NADH, via FMN and iron-sulfur (Fe-S) centers, to quinones in the respiratory chain. The immediate electron acceptor for the enzyme in this species is believed to be ubiquinone. Couples the redox reaction to proton translocation (for every two electrons transferred, four hydrogen ions are translocated across the cytoplasmic membrane), and thus conserves the redox energy in a proton gradient.</text>
</comment>
<dbReference type="NCBIfam" id="TIGR01961">
    <property type="entry name" value="NuoC_fam"/>
    <property type="match status" value="1"/>
</dbReference>
<proteinExistence type="inferred from homology"/>
<keyword evidence="3 5" id="KW-0874">Quinone</keyword>
<name>A0AAE5AHN1_9RICK</name>
<dbReference type="EMBL" id="JARGYU010000001">
    <property type="protein sequence ID" value="MDZ5761221.1"/>
    <property type="molecule type" value="Genomic_DNA"/>
</dbReference>
<dbReference type="Gene3D" id="3.30.460.80">
    <property type="entry name" value="NADH:ubiquinone oxidoreductase, 30kDa subunit"/>
    <property type="match status" value="1"/>
</dbReference>
<evidence type="ECO:0000256" key="3">
    <source>
        <dbReference type="HAMAP-Rule" id="MF_01357"/>
    </source>
</evidence>
<sequence length="205" mass="24614">MNFVNTNNQYIYQKSDIFRIIFNTVAKFAQNDSIESICKEEVNNEKQIILNSYNNILSVAKELYSIGFEQLIDICGVDFPKNNPRFHVIYNFLSLRYNIRFRVKIMVNDQEFIPSLTSIYKSSGWYEREIWDMFGIGFKNHPDLRRILTEYDFEGHPLRKDFPLSGYTEVVYDNEKEKIIHREITLQKEYRDYDFSNSWKGTKYL</sequence>
<dbReference type="GO" id="GO:0048038">
    <property type="term" value="F:quinone binding"/>
    <property type="evidence" value="ECO:0007669"/>
    <property type="project" value="UniProtKB-KW"/>
</dbReference>
<dbReference type="InterPro" id="IPR010218">
    <property type="entry name" value="NADH_DH_suC"/>
</dbReference>
<evidence type="ECO:0000256" key="2">
    <source>
        <dbReference type="ARBA" id="ARBA00022448"/>
    </source>
</evidence>
<keyword evidence="8" id="KW-1185">Reference proteome</keyword>
<comment type="catalytic activity">
    <reaction evidence="3 5">
        <text>a quinone + NADH + 5 H(+)(in) = a quinol + NAD(+) + 4 H(+)(out)</text>
        <dbReference type="Rhea" id="RHEA:57888"/>
        <dbReference type="ChEBI" id="CHEBI:15378"/>
        <dbReference type="ChEBI" id="CHEBI:24646"/>
        <dbReference type="ChEBI" id="CHEBI:57540"/>
        <dbReference type="ChEBI" id="CHEBI:57945"/>
        <dbReference type="ChEBI" id="CHEBI:132124"/>
    </reaction>
</comment>
<evidence type="ECO:0000313" key="8">
    <source>
        <dbReference type="Proteomes" id="UP001289135"/>
    </source>
</evidence>
<evidence type="ECO:0000259" key="6">
    <source>
        <dbReference type="Pfam" id="PF00329"/>
    </source>
</evidence>
<dbReference type="InterPro" id="IPR037232">
    <property type="entry name" value="NADH_quin_OxRdtase_su_C/D-like"/>
</dbReference>
<dbReference type="Pfam" id="PF00329">
    <property type="entry name" value="Complex1_30kDa"/>
    <property type="match status" value="1"/>
</dbReference>
<dbReference type="GO" id="GO:0008137">
    <property type="term" value="F:NADH dehydrogenase (ubiquinone) activity"/>
    <property type="evidence" value="ECO:0007669"/>
    <property type="project" value="InterPro"/>
</dbReference>
<evidence type="ECO:0000313" key="7">
    <source>
        <dbReference type="EMBL" id="MDZ5761221.1"/>
    </source>
</evidence>
<accession>A0AAE5AHN1</accession>
<dbReference type="GO" id="GO:0050136">
    <property type="term" value="F:NADH dehydrogenase (quinone) (non-electrogenic) activity"/>
    <property type="evidence" value="ECO:0007669"/>
    <property type="project" value="UniProtKB-UniRule"/>
</dbReference>
<gene>
    <name evidence="3" type="primary">nuoC</name>
    <name evidence="7" type="ORF">Lyticum_00389</name>
</gene>
<dbReference type="HAMAP" id="MF_01357">
    <property type="entry name" value="NDH1_NuoC"/>
    <property type="match status" value="1"/>
</dbReference>
<evidence type="ECO:0000256" key="4">
    <source>
        <dbReference type="RuleBase" id="RU003456"/>
    </source>
</evidence>
<dbReference type="Proteomes" id="UP001289135">
    <property type="component" value="Unassembled WGS sequence"/>
</dbReference>
<dbReference type="AlphaFoldDB" id="A0AAE5AHN1"/>
<keyword evidence="3 4" id="KW-0520">NAD</keyword>
<keyword evidence="3" id="KW-1003">Cell membrane</keyword>
<dbReference type="PROSITE" id="PS00542">
    <property type="entry name" value="COMPLEX1_30K"/>
    <property type="match status" value="1"/>
</dbReference>
<evidence type="ECO:0000256" key="5">
    <source>
        <dbReference type="RuleBase" id="RU003582"/>
    </source>
</evidence>
<comment type="subunit">
    <text evidence="3">NDH-1 is composed of 14 different subunits. Subunits NuoB, C, D, E, F, and G constitute the peripheral sector of the complex.</text>
</comment>